<evidence type="ECO:0000256" key="1">
    <source>
        <dbReference type="SAM" id="MobiDB-lite"/>
    </source>
</evidence>
<accession>A0A0A1T3B8</accession>
<feature type="region of interest" description="Disordered" evidence="1">
    <location>
        <begin position="1"/>
        <end position="202"/>
    </location>
</feature>
<evidence type="ECO:0008006" key="4">
    <source>
        <dbReference type="Google" id="ProtNLM"/>
    </source>
</evidence>
<feature type="region of interest" description="Disordered" evidence="1">
    <location>
        <begin position="216"/>
        <end position="237"/>
    </location>
</feature>
<dbReference type="AlphaFoldDB" id="A0A0A1T3B8"/>
<feature type="compositionally biased region" description="Polar residues" evidence="1">
    <location>
        <begin position="67"/>
        <end position="80"/>
    </location>
</feature>
<feature type="compositionally biased region" description="Polar residues" evidence="1">
    <location>
        <begin position="41"/>
        <end position="58"/>
    </location>
</feature>
<feature type="compositionally biased region" description="Polar residues" evidence="1">
    <location>
        <begin position="160"/>
        <end position="169"/>
    </location>
</feature>
<organism evidence="2 3">
    <name type="scientific">[Torrubiella] hemipterigena</name>
    <dbReference type="NCBI Taxonomy" id="1531966"/>
    <lineage>
        <taxon>Eukaryota</taxon>
        <taxon>Fungi</taxon>
        <taxon>Dikarya</taxon>
        <taxon>Ascomycota</taxon>
        <taxon>Pezizomycotina</taxon>
        <taxon>Sordariomycetes</taxon>
        <taxon>Hypocreomycetidae</taxon>
        <taxon>Hypocreales</taxon>
        <taxon>Clavicipitaceae</taxon>
        <taxon>Clavicipitaceae incertae sedis</taxon>
        <taxon>'Torrubiella' clade</taxon>
    </lineage>
</organism>
<name>A0A0A1T3B8_9HYPO</name>
<dbReference type="Proteomes" id="UP000039046">
    <property type="component" value="Unassembled WGS sequence"/>
</dbReference>
<proteinExistence type="predicted"/>
<protein>
    <recommendedName>
        <fullName evidence="4">AGA1 A-agglutinin anchor subunit</fullName>
    </recommendedName>
</protein>
<feature type="compositionally biased region" description="Low complexity" evidence="1">
    <location>
        <begin position="97"/>
        <end position="115"/>
    </location>
</feature>
<dbReference type="HOGENOM" id="CLU_030105_1_0_1"/>
<reference evidence="2 3" key="1">
    <citation type="journal article" date="2015" name="Genome Announc.">
        <title>Draft Genome Sequence and Gene Annotation of the Entomopathogenic Fungus Verticillium hemipterigenum.</title>
        <authorList>
            <person name="Horn F."/>
            <person name="Habel A."/>
            <person name="Scharf D.H."/>
            <person name="Dworschak J."/>
            <person name="Brakhage A.A."/>
            <person name="Guthke R."/>
            <person name="Hertweck C."/>
            <person name="Linde J."/>
        </authorList>
    </citation>
    <scope>NUCLEOTIDE SEQUENCE [LARGE SCALE GENOMIC DNA]</scope>
</reference>
<dbReference type="EMBL" id="CDHN01000002">
    <property type="protein sequence ID" value="CEJ89324.1"/>
    <property type="molecule type" value="Genomic_DNA"/>
</dbReference>
<dbReference type="OrthoDB" id="5429993at2759"/>
<sequence length="477" mass="51722">MASLLRTRSLRKPATELPPREKSSDPRNVSPSRLPVKPTASGITSSRPSPALRSTKQASAPLGRSLSLRQQRTPSGTLSSEPVKKETSRYPPSTTLTRNVSVSSRPTSSGSSGPSARRPATSSGPGTTSHARATSATVSSSSRPTSRPPSRPVSRPPSREQATATTLSRTGHRRAVSVDKTAPAAATTTTSAATVSTPTGPTLGRARAAYVALQQSPSKTAPKTPTHGPPSPSKLPANVAATAETNKLQTELLQLYLMHKDAGSVNEQWHASAKRIFGQRFHEICDTNKALSELETAAVEERNIAALQSWAYGDRLEENIQGLDQALTGVWMLSEPGGRYARITRRFERWIDHVCEIEDARADEDGGQILLETHKSIFIEPLDDAWTEECVALSHRLAGWQRQLDELDDVVNARKHSALSQVLAGAKGLVEDMVAELQIMENIAEAALAREEHWIERMNREDDEDDTPRAGAIWRAI</sequence>
<dbReference type="STRING" id="1531966.A0A0A1T3B8"/>
<gene>
    <name evidence="2" type="ORF">VHEMI05173</name>
</gene>
<keyword evidence="3" id="KW-1185">Reference proteome</keyword>
<evidence type="ECO:0000313" key="2">
    <source>
        <dbReference type="EMBL" id="CEJ89324.1"/>
    </source>
</evidence>
<feature type="compositionally biased region" description="Pro residues" evidence="1">
    <location>
        <begin position="146"/>
        <end position="155"/>
    </location>
</feature>
<feature type="compositionally biased region" description="Low complexity" evidence="1">
    <location>
        <begin position="181"/>
        <end position="202"/>
    </location>
</feature>
<feature type="compositionally biased region" description="Low complexity" evidence="1">
    <location>
        <begin position="127"/>
        <end position="145"/>
    </location>
</feature>
<evidence type="ECO:0000313" key="3">
    <source>
        <dbReference type="Proteomes" id="UP000039046"/>
    </source>
</evidence>